<evidence type="ECO:0000313" key="4">
    <source>
        <dbReference type="EMBL" id="MFC6331793.1"/>
    </source>
</evidence>
<gene>
    <name evidence="4" type="ORF">ACFP56_04095</name>
</gene>
<dbReference type="PANTHER" id="PTHR43072">
    <property type="entry name" value="N-ACETYLTRANSFERASE"/>
    <property type="match status" value="1"/>
</dbReference>
<dbReference type="PROSITE" id="PS51186">
    <property type="entry name" value="GNAT"/>
    <property type="match status" value="1"/>
</dbReference>
<name>A0ABW1V278_9BACL</name>
<feature type="domain" description="N-acetyltransferase" evidence="3">
    <location>
        <begin position="2"/>
        <end position="162"/>
    </location>
</feature>
<dbReference type="Pfam" id="PF00583">
    <property type="entry name" value="Acetyltransf_1"/>
    <property type="match status" value="1"/>
</dbReference>
<reference evidence="5" key="1">
    <citation type="journal article" date="2019" name="Int. J. Syst. Evol. Microbiol.">
        <title>The Global Catalogue of Microorganisms (GCM) 10K type strain sequencing project: providing services to taxonomists for standard genome sequencing and annotation.</title>
        <authorList>
            <consortium name="The Broad Institute Genomics Platform"/>
            <consortium name="The Broad Institute Genome Sequencing Center for Infectious Disease"/>
            <person name="Wu L."/>
            <person name="Ma J."/>
        </authorList>
    </citation>
    <scope>NUCLEOTIDE SEQUENCE [LARGE SCALE GENOMIC DNA]</scope>
    <source>
        <strain evidence="5">PCU 280</strain>
    </source>
</reference>
<sequence>MIRFTAAEEKYLKNVRDIYNDYVANTTVSFDVEPASIDKMRELTMHSDPRFCSYVILDDDRVIGYMMLSPFIKKHSCARTAEITIYLDGEFKAKGIGSQALEYLERKATEHGFHTLIAVVCTENERSISLFKRHHYQLKGILEQVAYKFDRYLDVAYMAKIL</sequence>
<dbReference type="PANTHER" id="PTHR43072:SF23">
    <property type="entry name" value="UPF0039 PROTEIN C11D3.02C"/>
    <property type="match status" value="1"/>
</dbReference>
<keyword evidence="2 4" id="KW-0012">Acyltransferase</keyword>
<keyword evidence="1 4" id="KW-0808">Transferase</keyword>
<dbReference type="GO" id="GO:0016746">
    <property type="term" value="F:acyltransferase activity"/>
    <property type="evidence" value="ECO:0007669"/>
    <property type="project" value="UniProtKB-KW"/>
</dbReference>
<organism evidence="4 5">
    <name type="scientific">Paenibacillus septentrionalis</name>
    <dbReference type="NCBI Taxonomy" id="429342"/>
    <lineage>
        <taxon>Bacteria</taxon>
        <taxon>Bacillati</taxon>
        <taxon>Bacillota</taxon>
        <taxon>Bacilli</taxon>
        <taxon>Bacillales</taxon>
        <taxon>Paenibacillaceae</taxon>
        <taxon>Paenibacillus</taxon>
    </lineage>
</organism>
<comment type="caution">
    <text evidence="4">The sequence shown here is derived from an EMBL/GenBank/DDBJ whole genome shotgun (WGS) entry which is preliminary data.</text>
</comment>
<dbReference type="Proteomes" id="UP001596233">
    <property type="component" value="Unassembled WGS sequence"/>
</dbReference>
<dbReference type="InterPro" id="IPR016181">
    <property type="entry name" value="Acyl_CoA_acyltransferase"/>
</dbReference>
<evidence type="ECO:0000313" key="5">
    <source>
        <dbReference type="Proteomes" id="UP001596233"/>
    </source>
</evidence>
<dbReference type="RefSeq" id="WP_379231398.1">
    <property type="nucleotide sequence ID" value="NZ_JBHSTE010000001.1"/>
</dbReference>
<dbReference type="CDD" id="cd04301">
    <property type="entry name" value="NAT_SF"/>
    <property type="match status" value="1"/>
</dbReference>
<dbReference type="SUPFAM" id="SSF55729">
    <property type="entry name" value="Acyl-CoA N-acyltransferases (Nat)"/>
    <property type="match status" value="1"/>
</dbReference>
<evidence type="ECO:0000256" key="1">
    <source>
        <dbReference type="ARBA" id="ARBA00022679"/>
    </source>
</evidence>
<dbReference type="Gene3D" id="3.40.630.30">
    <property type="match status" value="1"/>
</dbReference>
<accession>A0ABW1V278</accession>
<evidence type="ECO:0000256" key="2">
    <source>
        <dbReference type="ARBA" id="ARBA00023315"/>
    </source>
</evidence>
<protein>
    <submittedName>
        <fullName evidence="4">GNAT family N-acetyltransferase</fullName>
        <ecNumber evidence="4">2.3.-.-</ecNumber>
    </submittedName>
</protein>
<dbReference type="EC" id="2.3.-.-" evidence="4"/>
<dbReference type="InterPro" id="IPR000182">
    <property type="entry name" value="GNAT_dom"/>
</dbReference>
<dbReference type="EMBL" id="JBHSTE010000001">
    <property type="protein sequence ID" value="MFC6331793.1"/>
    <property type="molecule type" value="Genomic_DNA"/>
</dbReference>
<proteinExistence type="predicted"/>
<keyword evidence="5" id="KW-1185">Reference proteome</keyword>
<evidence type="ECO:0000259" key="3">
    <source>
        <dbReference type="PROSITE" id="PS51186"/>
    </source>
</evidence>